<evidence type="ECO:0000313" key="4">
    <source>
        <dbReference type="EMBL" id="KAF3202985.1"/>
    </source>
</evidence>
<evidence type="ECO:0000313" key="8">
    <source>
        <dbReference type="Proteomes" id="UP000483672"/>
    </source>
</evidence>
<evidence type="ECO:0000313" key="6">
    <source>
        <dbReference type="Proteomes" id="UP000472727"/>
    </source>
</evidence>
<dbReference type="Proteomes" id="UP000483672">
    <property type="component" value="Unassembled WGS sequence"/>
</dbReference>
<dbReference type="Proteomes" id="UP000614610">
    <property type="component" value="Unassembled WGS sequence"/>
</dbReference>
<feature type="compositionally biased region" description="Basic and acidic residues" evidence="1">
    <location>
        <begin position="49"/>
        <end position="66"/>
    </location>
</feature>
<accession>A0A6G1LUI2</accession>
<dbReference type="Proteomes" id="UP000479691">
    <property type="component" value="Unassembled WGS sequence"/>
</dbReference>
<evidence type="ECO:0000313" key="5">
    <source>
        <dbReference type="EMBL" id="KAF3204066.1"/>
    </source>
</evidence>
<feature type="compositionally biased region" description="Acidic residues" evidence="1">
    <location>
        <begin position="25"/>
        <end position="48"/>
    </location>
</feature>
<gene>
    <name evidence="3" type="ORF">TWF106_002772</name>
    <name evidence="4" type="ORF">TWF191_002837</name>
    <name evidence="5" type="ORF">TWF679_010006</name>
    <name evidence="2" type="ORF">TWF788_011157</name>
</gene>
<dbReference type="EMBL" id="WIPF01000161">
    <property type="protein sequence ID" value="KAF3202985.1"/>
    <property type="molecule type" value="Genomic_DNA"/>
</dbReference>
<reference evidence="6 7" key="1">
    <citation type="submission" date="2019-06" db="EMBL/GenBank/DDBJ databases">
        <authorList>
            <person name="Palmer J.M."/>
        </authorList>
    </citation>
    <scope>NUCLEOTIDE SEQUENCE [LARGE SCALE GENOMIC DNA]</scope>
    <source>
        <strain evidence="3 6">TWF106</strain>
        <strain evidence="4 8">TWF191</strain>
        <strain evidence="5">TWF679</strain>
        <strain evidence="2 7">TWF788</strain>
    </source>
</reference>
<evidence type="ECO:0000313" key="7">
    <source>
        <dbReference type="Proteomes" id="UP000479691"/>
    </source>
</evidence>
<sequence length="66" mass="7668">MLMVGLMVFVDMSAPETGNRWEDKDKDEDDEDEDEDEDEKGEKEEEEEREKGTREVRSEGIEKEGG</sequence>
<dbReference type="Proteomes" id="UP000472727">
    <property type="component" value="Unassembled WGS sequence"/>
</dbReference>
<dbReference type="EMBL" id="WIWT01000074">
    <property type="protein sequence ID" value="KAF3204066.1"/>
    <property type="molecule type" value="Genomic_DNA"/>
</dbReference>
<evidence type="ECO:0000256" key="1">
    <source>
        <dbReference type="SAM" id="MobiDB-lite"/>
    </source>
</evidence>
<evidence type="ECO:0000313" key="3">
    <source>
        <dbReference type="EMBL" id="KAF3201609.1"/>
    </source>
</evidence>
<evidence type="ECO:0000313" key="2">
    <source>
        <dbReference type="EMBL" id="KAF3189028.1"/>
    </source>
</evidence>
<dbReference type="EMBL" id="JAABOE010000009">
    <property type="protein sequence ID" value="KAF3189028.1"/>
    <property type="molecule type" value="Genomic_DNA"/>
</dbReference>
<protein>
    <submittedName>
        <fullName evidence="4">Uncharacterized protein</fullName>
    </submittedName>
</protein>
<feature type="region of interest" description="Disordered" evidence="1">
    <location>
        <begin position="1"/>
        <end position="66"/>
    </location>
</feature>
<name>A0A6G1LUI2_ORBOL</name>
<proteinExistence type="predicted"/>
<dbReference type="EMBL" id="WIWS01000155">
    <property type="protein sequence ID" value="KAF3201609.1"/>
    <property type="molecule type" value="Genomic_DNA"/>
</dbReference>
<organism evidence="4 8">
    <name type="scientific">Orbilia oligospora</name>
    <name type="common">Nematode-trapping fungus</name>
    <name type="synonym">Arthrobotrys oligospora</name>
    <dbReference type="NCBI Taxonomy" id="2813651"/>
    <lineage>
        <taxon>Eukaryota</taxon>
        <taxon>Fungi</taxon>
        <taxon>Dikarya</taxon>
        <taxon>Ascomycota</taxon>
        <taxon>Pezizomycotina</taxon>
        <taxon>Orbiliomycetes</taxon>
        <taxon>Orbiliales</taxon>
        <taxon>Orbiliaceae</taxon>
        <taxon>Orbilia</taxon>
    </lineage>
</organism>
<dbReference type="AlphaFoldDB" id="A0A6G1LUI2"/>
<comment type="caution">
    <text evidence="4">The sequence shown here is derived from an EMBL/GenBank/DDBJ whole genome shotgun (WGS) entry which is preliminary data.</text>
</comment>